<dbReference type="EMBL" id="CP000390">
    <property type="protein sequence ID" value="ABG65139.1"/>
    <property type="molecule type" value="Genomic_DNA"/>
</dbReference>
<dbReference type="eggNOG" id="COG1653">
    <property type="taxonomic scope" value="Bacteria"/>
</dbReference>
<evidence type="ECO:0000256" key="4">
    <source>
        <dbReference type="SAM" id="SignalP"/>
    </source>
</evidence>
<keyword evidence="3" id="KW-0574">Periplasm</keyword>
<dbReference type="PANTHER" id="PTHR43649">
    <property type="entry name" value="ARABINOSE-BINDING PROTEIN-RELATED"/>
    <property type="match status" value="1"/>
</dbReference>
<dbReference type="PANTHER" id="PTHR43649:SF12">
    <property type="entry name" value="DIACETYLCHITOBIOSE BINDING PROTEIN DASA"/>
    <property type="match status" value="1"/>
</dbReference>
<dbReference type="Gene3D" id="3.40.190.10">
    <property type="entry name" value="Periplasmic binding protein-like II"/>
    <property type="match status" value="1"/>
</dbReference>
<dbReference type="HOGENOM" id="CLU_031285_10_1_5"/>
<dbReference type="OrthoDB" id="9811951at2"/>
<comment type="subcellular location">
    <subcellularLocation>
        <location evidence="1">Periplasm</location>
    </subcellularLocation>
</comment>
<dbReference type="GO" id="GO:0042597">
    <property type="term" value="C:periplasmic space"/>
    <property type="evidence" value="ECO:0007669"/>
    <property type="project" value="UniProtKB-SubCell"/>
</dbReference>
<dbReference type="Pfam" id="PF01547">
    <property type="entry name" value="SBP_bac_1"/>
    <property type="match status" value="1"/>
</dbReference>
<evidence type="ECO:0000313" key="5">
    <source>
        <dbReference type="EMBL" id="ABG65139.1"/>
    </source>
</evidence>
<dbReference type="SUPFAM" id="SSF53850">
    <property type="entry name" value="Periplasmic binding protein-like II"/>
    <property type="match status" value="1"/>
</dbReference>
<evidence type="ECO:0000256" key="2">
    <source>
        <dbReference type="ARBA" id="ARBA00008520"/>
    </source>
</evidence>
<organism evidence="5">
    <name type="scientific">Chelativorans sp. (strain BNC1)</name>
    <dbReference type="NCBI Taxonomy" id="266779"/>
    <lineage>
        <taxon>Bacteria</taxon>
        <taxon>Pseudomonadati</taxon>
        <taxon>Pseudomonadota</taxon>
        <taxon>Alphaproteobacteria</taxon>
        <taxon>Hyphomicrobiales</taxon>
        <taxon>Phyllobacteriaceae</taxon>
        <taxon>Chelativorans</taxon>
    </lineage>
</organism>
<gene>
    <name evidence="5" type="ordered locus">Meso_3771</name>
</gene>
<evidence type="ECO:0000256" key="1">
    <source>
        <dbReference type="ARBA" id="ARBA00004418"/>
    </source>
</evidence>
<dbReference type="InterPro" id="IPR006059">
    <property type="entry name" value="SBP"/>
</dbReference>
<dbReference type="InterPro" id="IPR050490">
    <property type="entry name" value="Bact_solute-bd_prot1"/>
</dbReference>
<name>Q11BT6_CHESB</name>
<reference evidence="5" key="1">
    <citation type="submission" date="2006-06" db="EMBL/GenBank/DDBJ databases">
        <title>Complete sequence of chromosome of Chelativorans sp. BNC1.</title>
        <authorList>
            <consortium name="US DOE Joint Genome Institute"/>
            <person name="Copeland A."/>
            <person name="Lucas S."/>
            <person name="Lapidus A."/>
            <person name="Barry K."/>
            <person name="Detter J.C."/>
            <person name="Glavina del Rio T."/>
            <person name="Hammon N."/>
            <person name="Israni S."/>
            <person name="Dalin E."/>
            <person name="Tice H."/>
            <person name="Pitluck S."/>
            <person name="Chertkov O."/>
            <person name="Brettin T."/>
            <person name="Bruce D."/>
            <person name="Han C."/>
            <person name="Tapia R."/>
            <person name="Gilna P."/>
            <person name="Schmutz J."/>
            <person name="Larimer F."/>
            <person name="Land M."/>
            <person name="Hauser L."/>
            <person name="Kyrpides N."/>
            <person name="Mikhailova N."/>
            <person name="Richardson P."/>
        </authorList>
    </citation>
    <scope>NUCLEOTIDE SEQUENCE</scope>
    <source>
        <strain evidence="5">BNC1</strain>
    </source>
</reference>
<keyword evidence="4" id="KW-0732">Signal</keyword>
<protein>
    <submittedName>
        <fullName evidence="5">Carbohydrate ABC transporter substrate-binding protein, CUT1 family</fullName>
    </submittedName>
</protein>
<feature type="chain" id="PRO_5004179982" evidence="4">
    <location>
        <begin position="28"/>
        <end position="421"/>
    </location>
</feature>
<dbReference type="STRING" id="266779.Meso_3771"/>
<dbReference type="AlphaFoldDB" id="Q11BT6"/>
<evidence type="ECO:0000256" key="3">
    <source>
        <dbReference type="ARBA" id="ARBA00022764"/>
    </source>
</evidence>
<dbReference type="KEGG" id="mes:Meso_3771"/>
<feature type="signal peptide" evidence="4">
    <location>
        <begin position="1"/>
        <end position="27"/>
    </location>
</feature>
<sequence length="421" mass="45962" precursor="true">MQSIRSKFLIAAGLAAFMGGMALPAHAQQTEIVLWDIQQPGDGSPRGEAFKKNLEAFEAQNPDIKVRVEIIPPPLLDPNLIQSASAGNSPDVTRVFNIYLQRHVAAGSIQPLDQYMTEADKEGWLLPWDKSGVVDGKKYGMPLEYRFSAMLYRKDLLDPAGAQVPKTWDEVCSEAKKVTSPKVMGFSFGISESDQANILNELMETYFLNAGGRLFGEDGKVNLDRNIGVGFLATLKRLVSECNAATPAVVETTYNTVTEGLAAGTIGMGMIGTHRFSTIAAKGAGDNLGWAPPPTVEPGKEGEVNVRGWLLSMGVNAKHPDEAARFIRFMMSKEAQLNIAQGGELPTRLEAYDDPWFEQPEAAAVVAWKDYITKHGVVSNYPDNFVELSQLMAQAAQQVILNDVSPEDAFDSVTKQYQAPY</sequence>
<dbReference type="CDD" id="cd13585">
    <property type="entry name" value="PBP2_TMBP_like"/>
    <property type="match status" value="1"/>
</dbReference>
<accession>Q11BT6</accession>
<proteinExistence type="inferred from homology"/>
<comment type="similarity">
    <text evidence="2">Belongs to the bacterial solute-binding protein 1 family.</text>
</comment>